<keyword evidence="4" id="KW-1185">Reference proteome</keyword>
<keyword evidence="1" id="KW-0472">Membrane</keyword>
<evidence type="ECO:0000256" key="1">
    <source>
        <dbReference type="SAM" id="Phobius"/>
    </source>
</evidence>
<dbReference type="GeneTree" id="ENSGT01150000286916"/>
<dbReference type="AlphaFoldDB" id="A0AAR2IKV5"/>
<feature type="transmembrane region" description="Helical" evidence="1">
    <location>
        <begin position="276"/>
        <end position="296"/>
    </location>
</feature>
<sequence>MAGGLEPPQIKSTSFRLQRGTCQGCPLSPLLFAICIEPLAIRIRQHETLNPIHLGGVDHHLSLYADDVVIFMSQPELSTPILLDLIKSFGYISGYTINWQKSEFMPLGKNPKPEFLHRLPFKVTDKADNSFKYLGIIITKTLADTFNKNFVPLLVKVEDDFARWSTLPLSLAGRVNLVKMAILPKFLYLFQHIPVLISKKFFNKLNKLVSKFLWANKPVRIRSKILQLPKRVGGLALPNYWAANIHKLLYWTDTPMTNQPAWVKIEMSSSQSSLRAWLLFLFFHLLSSFPFPFLFLSSCL</sequence>
<reference evidence="3" key="2">
    <citation type="submission" date="2025-08" db="UniProtKB">
        <authorList>
            <consortium name="Ensembl"/>
        </authorList>
    </citation>
    <scope>IDENTIFICATION</scope>
</reference>
<dbReference type="PANTHER" id="PTHR31635:SF196">
    <property type="entry name" value="REVERSE TRANSCRIPTASE DOMAIN-CONTAINING PROTEIN-RELATED"/>
    <property type="match status" value="1"/>
</dbReference>
<reference evidence="3 4" key="1">
    <citation type="submission" date="2020-10" db="EMBL/GenBank/DDBJ databases">
        <title>Pygocentrus nattereri (red-bellied piranha) genome, fPygNat1, primary haplotype.</title>
        <authorList>
            <person name="Myers G."/>
            <person name="Meyer A."/>
            <person name="Karagic N."/>
            <person name="Pippel M."/>
            <person name="Winkler S."/>
            <person name="Tracey A."/>
            <person name="Wood J."/>
            <person name="Formenti G."/>
            <person name="Howe K."/>
            <person name="Fedrigo O."/>
            <person name="Jarvis E.D."/>
        </authorList>
    </citation>
    <scope>NUCLEOTIDE SEQUENCE [LARGE SCALE GENOMIC DNA]</scope>
</reference>
<dbReference type="InterPro" id="IPR043502">
    <property type="entry name" value="DNA/RNA_pol_sf"/>
</dbReference>
<feature type="domain" description="Reverse transcriptase" evidence="2">
    <location>
        <begin position="1"/>
        <end position="138"/>
    </location>
</feature>
<keyword evidence="1" id="KW-0812">Transmembrane</keyword>
<keyword evidence="1" id="KW-1133">Transmembrane helix</keyword>
<accession>A0AAR2IKV5</accession>
<dbReference type="PROSITE" id="PS50878">
    <property type="entry name" value="RT_POL"/>
    <property type="match status" value="1"/>
</dbReference>
<dbReference type="InterPro" id="IPR000477">
    <property type="entry name" value="RT_dom"/>
</dbReference>
<dbReference type="Proteomes" id="UP001501920">
    <property type="component" value="Chromosome 18"/>
</dbReference>
<dbReference type="PANTHER" id="PTHR31635">
    <property type="entry name" value="REVERSE TRANSCRIPTASE DOMAIN-CONTAINING PROTEIN-RELATED"/>
    <property type="match status" value="1"/>
</dbReference>
<evidence type="ECO:0000259" key="2">
    <source>
        <dbReference type="PROSITE" id="PS50878"/>
    </source>
</evidence>
<name>A0AAR2IKV5_PYGNA</name>
<evidence type="ECO:0000313" key="3">
    <source>
        <dbReference type="Ensembl" id="ENSPNAP00000038624.1"/>
    </source>
</evidence>
<dbReference type="Ensembl" id="ENSPNAT00000084268.1">
    <property type="protein sequence ID" value="ENSPNAP00000038624.1"/>
    <property type="gene ID" value="ENSPNAG00000035998.1"/>
</dbReference>
<reference evidence="3" key="3">
    <citation type="submission" date="2025-09" db="UniProtKB">
        <authorList>
            <consortium name="Ensembl"/>
        </authorList>
    </citation>
    <scope>IDENTIFICATION</scope>
</reference>
<evidence type="ECO:0000313" key="4">
    <source>
        <dbReference type="Proteomes" id="UP001501920"/>
    </source>
</evidence>
<proteinExistence type="predicted"/>
<dbReference type="Pfam" id="PF00078">
    <property type="entry name" value="RVT_1"/>
    <property type="match status" value="1"/>
</dbReference>
<organism evidence="3 4">
    <name type="scientific">Pygocentrus nattereri</name>
    <name type="common">Red-bellied piranha</name>
    <dbReference type="NCBI Taxonomy" id="42514"/>
    <lineage>
        <taxon>Eukaryota</taxon>
        <taxon>Metazoa</taxon>
        <taxon>Chordata</taxon>
        <taxon>Craniata</taxon>
        <taxon>Vertebrata</taxon>
        <taxon>Euteleostomi</taxon>
        <taxon>Actinopterygii</taxon>
        <taxon>Neopterygii</taxon>
        <taxon>Teleostei</taxon>
        <taxon>Ostariophysi</taxon>
        <taxon>Characiformes</taxon>
        <taxon>Characoidei</taxon>
        <taxon>Pygocentrus</taxon>
    </lineage>
</organism>
<dbReference type="SUPFAM" id="SSF56672">
    <property type="entry name" value="DNA/RNA polymerases"/>
    <property type="match status" value="1"/>
</dbReference>
<protein>
    <recommendedName>
        <fullName evidence="2">Reverse transcriptase domain-containing protein</fullName>
    </recommendedName>
</protein>